<dbReference type="PROSITE" id="PS01174">
    <property type="entry name" value="LIPASE_GDXG_SER"/>
    <property type="match status" value="1"/>
</dbReference>
<evidence type="ECO:0000313" key="6">
    <source>
        <dbReference type="Proteomes" id="UP000192708"/>
    </source>
</evidence>
<dbReference type="InterPro" id="IPR029058">
    <property type="entry name" value="AB_hydrolase_fold"/>
</dbReference>
<keyword evidence="2" id="KW-0378">Hydrolase</keyword>
<dbReference type="OrthoDB" id="9794445at2"/>
<keyword evidence="6" id="KW-1185">Reference proteome</keyword>
<evidence type="ECO:0000256" key="1">
    <source>
        <dbReference type="ARBA" id="ARBA00010515"/>
    </source>
</evidence>
<dbReference type="InterPro" id="IPR050300">
    <property type="entry name" value="GDXG_lipolytic_enzyme"/>
</dbReference>
<gene>
    <name evidence="5" type="ORF">SAMN06296008_101340</name>
</gene>
<feature type="active site" evidence="3">
    <location>
        <position position="145"/>
    </location>
</feature>
<dbReference type="InterPro" id="IPR013094">
    <property type="entry name" value="AB_hydrolase_3"/>
</dbReference>
<reference evidence="5 6" key="1">
    <citation type="submission" date="2017-04" db="EMBL/GenBank/DDBJ databases">
        <authorList>
            <person name="Afonso C.L."/>
            <person name="Miller P.J."/>
            <person name="Scott M.A."/>
            <person name="Spackman E."/>
            <person name="Goraichik I."/>
            <person name="Dimitrov K.M."/>
            <person name="Suarez D.L."/>
            <person name="Swayne D.E."/>
        </authorList>
    </citation>
    <scope>NUCLEOTIDE SEQUENCE [LARGE SCALE GENOMIC DNA]</scope>
    <source>
        <strain evidence="5 6">VK13</strain>
    </source>
</reference>
<protein>
    <submittedName>
        <fullName evidence="5">Acetyl esterase/lipase</fullName>
    </submittedName>
</protein>
<evidence type="ECO:0000259" key="4">
    <source>
        <dbReference type="Pfam" id="PF07859"/>
    </source>
</evidence>
<dbReference type="Pfam" id="PF07859">
    <property type="entry name" value="Abhydrolase_3"/>
    <property type="match status" value="1"/>
</dbReference>
<evidence type="ECO:0000256" key="3">
    <source>
        <dbReference type="PROSITE-ProRule" id="PRU10038"/>
    </source>
</evidence>
<dbReference type="EMBL" id="FWXJ01000001">
    <property type="protein sequence ID" value="SMC31026.1"/>
    <property type="molecule type" value="Genomic_DNA"/>
</dbReference>
<dbReference type="RefSeq" id="WP_084282120.1">
    <property type="nucleotide sequence ID" value="NZ_FWXJ01000001.1"/>
</dbReference>
<sequence length="298" mass="33255">MQSLRSRYYYYQLKRKLAQMKTLTFEQRRLAYDQLALERGNFAKEVTIERKSFGIYAGDMIQAKVHKSRGIIIYLHGGVYALGSALSHRAVGTHLAKESGADVFMFDYPLAPERPYPAALYDTVGLYRHLQHAFIDRPIAFAGDSAGAGLAIGAALVLRDANDVMPVALGLLSPWTDLTHSNPSHQTKRAVDPFFSDPQRLVNAAKTYAGEHSLSDPLISAQFANLKNLPPMLIQVGDYEALLDDAIVLHRLAIEAGVQAQIQIWPKMWHVWQLLTGMMPEATTATKDLGQFLNQQFQ</sequence>
<accession>A0A1W1Y4D7</accession>
<dbReference type="AlphaFoldDB" id="A0A1W1Y4D7"/>
<dbReference type="Proteomes" id="UP000192708">
    <property type="component" value="Unassembled WGS sequence"/>
</dbReference>
<dbReference type="STRING" id="1938817.SAMN06296008_101340"/>
<comment type="similarity">
    <text evidence="1">Belongs to the 'GDXG' lipolytic enzyme family.</text>
</comment>
<dbReference type="SUPFAM" id="SSF53474">
    <property type="entry name" value="alpha/beta-Hydrolases"/>
    <property type="match status" value="1"/>
</dbReference>
<organism evidence="5 6">
    <name type="scientific">Polynucleobacter kasalickyi</name>
    <dbReference type="NCBI Taxonomy" id="1938817"/>
    <lineage>
        <taxon>Bacteria</taxon>
        <taxon>Pseudomonadati</taxon>
        <taxon>Pseudomonadota</taxon>
        <taxon>Betaproteobacteria</taxon>
        <taxon>Burkholderiales</taxon>
        <taxon>Burkholderiaceae</taxon>
        <taxon>Polynucleobacter</taxon>
    </lineage>
</organism>
<name>A0A1W1Y4D7_9BURK</name>
<dbReference type="GO" id="GO:0004806">
    <property type="term" value="F:triacylglycerol lipase activity"/>
    <property type="evidence" value="ECO:0007669"/>
    <property type="project" value="TreeGrafter"/>
</dbReference>
<evidence type="ECO:0000256" key="2">
    <source>
        <dbReference type="ARBA" id="ARBA00022801"/>
    </source>
</evidence>
<dbReference type="InterPro" id="IPR033140">
    <property type="entry name" value="Lipase_GDXG_put_SER_AS"/>
</dbReference>
<dbReference type="PANTHER" id="PTHR48081:SF30">
    <property type="entry name" value="ACETYL-HYDROLASE LIPR-RELATED"/>
    <property type="match status" value="1"/>
</dbReference>
<dbReference type="Gene3D" id="3.40.50.1820">
    <property type="entry name" value="alpha/beta hydrolase"/>
    <property type="match status" value="1"/>
</dbReference>
<evidence type="ECO:0000313" key="5">
    <source>
        <dbReference type="EMBL" id="SMC31026.1"/>
    </source>
</evidence>
<feature type="domain" description="Alpha/beta hydrolase fold-3" evidence="4">
    <location>
        <begin position="72"/>
        <end position="273"/>
    </location>
</feature>
<dbReference type="PANTHER" id="PTHR48081">
    <property type="entry name" value="AB HYDROLASE SUPERFAMILY PROTEIN C4A8.06C"/>
    <property type="match status" value="1"/>
</dbReference>
<proteinExistence type="inferred from homology"/>